<organism evidence="1 2">
    <name type="scientific">Candidatus Avoscillospira stercorigallinarum</name>
    <dbReference type="NCBI Taxonomy" id="2840708"/>
    <lineage>
        <taxon>Bacteria</taxon>
        <taxon>Bacillati</taxon>
        <taxon>Bacillota</taxon>
        <taxon>Clostridia</taxon>
        <taxon>Eubacteriales</taxon>
        <taxon>Oscillospiraceae</taxon>
        <taxon>Oscillospiraceae incertae sedis</taxon>
        <taxon>Candidatus Avoscillospira</taxon>
    </lineage>
</organism>
<comment type="caution">
    <text evidence="1">The sequence shown here is derived from an EMBL/GenBank/DDBJ whole genome shotgun (WGS) entry which is preliminary data.</text>
</comment>
<name>A0A9D0Z562_9FIRM</name>
<proteinExistence type="predicted"/>
<accession>A0A9D0Z562</accession>
<protein>
    <submittedName>
        <fullName evidence="1">Uncharacterized protein</fullName>
    </submittedName>
</protein>
<reference evidence="1" key="1">
    <citation type="submission" date="2020-10" db="EMBL/GenBank/DDBJ databases">
        <authorList>
            <person name="Gilroy R."/>
        </authorList>
    </citation>
    <scope>NUCLEOTIDE SEQUENCE</scope>
    <source>
        <strain evidence="1">ChiSjej2B20-13462</strain>
    </source>
</reference>
<reference evidence="1" key="2">
    <citation type="journal article" date="2021" name="PeerJ">
        <title>Extensive microbial diversity within the chicken gut microbiome revealed by metagenomics and culture.</title>
        <authorList>
            <person name="Gilroy R."/>
            <person name="Ravi A."/>
            <person name="Getino M."/>
            <person name="Pursley I."/>
            <person name="Horton D.L."/>
            <person name="Alikhan N.F."/>
            <person name="Baker D."/>
            <person name="Gharbi K."/>
            <person name="Hall N."/>
            <person name="Watson M."/>
            <person name="Adriaenssens E.M."/>
            <person name="Foster-Nyarko E."/>
            <person name="Jarju S."/>
            <person name="Secka A."/>
            <person name="Antonio M."/>
            <person name="Oren A."/>
            <person name="Chaudhuri R.R."/>
            <person name="La Ragione R."/>
            <person name="Hildebrand F."/>
            <person name="Pallen M.J."/>
        </authorList>
    </citation>
    <scope>NUCLEOTIDE SEQUENCE</scope>
    <source>
        <strain evidence="1">ChiSjej2B20-13462</strain>
    </source>
</reference>
<evidence type="ECO:0000313" key="2">
    <source>
        <dbReference type="Proteomes" id="UP000886874"/>
    </source>
</evidence>
<sequence length="128" mass="14590">MAKPNTYVQLLAARQRIAELESRLEMMKGFTLQQSLDMAQIALHEKLGFGPDRNAKFAAAFWETFLEYAALCVGDGADDPEIVYTKDVVDRMLRESCGDDILPFDERYSVENLYRRDRDLEGPLHAAN</sequence>
<evidence type="ECO:0000313" key="1">
    <source>
        <dbReference type="EMBL" id="HIQ69344.1"/>
    </source>
</evidence>
<dbReference type="EMBL" id="DVFN01000051">
    <property type="protein sequence ID" value="HIQ69344.1"/>
    <property type="molecule type" value="Genomic_DNA"/>
</dbReference>
<gene>
    <name evidence="1" type="ORF">IAA67_03310</name>
</gene>
<dbReference type="AlphaFoldDB" id="A0A9D0Z562"/>
<dbReference type="Proteomes" id="UP000886874">
    <property type="component" value="Unassembled WGS sequence"/>
</dbReference>